<dbReference type="PANTHER" id="PTHR48081">
    <property type="entry name" value="AB HYDROLASE SUPERFAMILY PROTEIN C4A8.06C"/>
    <property type="match status" value="1"/>
</dbReference>
<dbReference type="Pfam" id="PF00326">
    <property type="entry name" value="Peptidase_S9"/>
    <property type="match status" value="1"/>
</dbReference>
<dbReference type="SUPFAM" id="SSF53474">
    <property type="entry name" value="alpha/beta-Hydrolases"/>
    <property type="match status" value="1"/>
</dbReference>
<dbReference type="GO" id="GO:0008236">
    <property type="term" value="F:serine-type peptidase activity"/>
    <property type="evidence" value="ECO:0007669"/>
    <property type="project" value="InterPro"/>
</dbReference>
<keyword evidence="1" id="KW-0378">Hydrolase</keyword>
<keyword evidence="4" id="KW-1185">Reference proteome</keyword>
<dbReference type="InterPro" id="IPR050300">
    <property type="entry name" value="GDXG_lipolytic_enzyme"/>
</dbReference>
<evidence type="ECO:0000313" key="3">
    <source>
        <dbReference type="EMBL" id="SOC53623.1"/>
    </source>
</evidence>
<gene>
    <name evidence="3" type="ORF">SAMN05421879_10248</name>
</gene>
<evidence type="ECO:0000256" key="1">
    <source>
        <dbReference type="ARBA" id="ARBA00022801"/>
    </source>
</evidence>
<dbReference type="RefSeq" id="WP_097187109.1">
    <property type="nucleotide sequence ID" value="NZ_OBQK01000002.1"/>
</dbReference>
<accession>A0A285VHZ3</accession>
<proteinExistence type="predicted"/>
<dbReference type="Proteomes" id="UP000219688">
    <property type="component" value="Unassembled WGS sequence"/>
</dbReference>
<sequence length="256" mass="27322">MGTILRYGAHPDQVVEVLAPAGVPRGAAVLLHGGYWRAQFTWGLMEPLAQDLVGRGWEVANVEYRRLGTEDPEPSAAARGGAWPTSLIDATSALAAVADHLRRSGVHLPVVSVGHSVGGQLALLTAAQVDAVVALAPVTDLARTREEGLGEDAVRGVIPEPPEERPEAYAEGSPVHQLPVGRPTLLVHGDADTRVPLTHSEDYLRRATELGDVVELRVVTGLDHLGLIRPDAPHWPGVVEWMDGREDRATRPGPVT</sequence>
<dbReference type="AlphaFoldDB" id="A0A285VHZ3"/>
<feature type="domain" description="Peptidase S9 prolyl oligopeptidase catalytic" evidence="2">
    <location>
        <begin position="110"/>
        <end position="226"/>
    </location>
</feature>
<name>A0A285VHZ3_9MICO</name>
<reference evidence="4" key="1">
    <citation type="submission" date="2017-08" db="EMBL/GenBank/DDBJ databases">
        <authorList>
            <person name="Varghese N."/>
            <person name="Submissions S."/>
        </authorList>
    </citation>
    <scope>NUCLEOTIDE SEQUENCE [LARGE SCALE GENOMIC DNA]</scope>
    <source>
        <strain evidence="4">USBA17B2</strain>
    </source>
</reference>
<dbReference type="InterPro" id="IPR001375">
    <property type="entry name" value="Peptidase_S9_cat"/>
</dbReference>
<dbReference type="EMBL" id="OBQK01000002">
    <property type="protein sequence ID" value="SOC53623.1"/>
    <property type="molecule type" value="Genomic_DNA"/>
</dbReference>
<dbReference type="GO" id="GO:0006508">
    <property type="term" value="P:proteolysis"/>
    <property type="evidence" value="ECO:0007669"/>
    <property type="project" value="InterPro"/>
</dbReference>
<evidence type="ECO:0000313" key="4">
    <source>
        <dbReference type="Proteomes" id="UP000219688"/>
    </source>
</evidence>
<organism evidence="3 4">
    <name type="scientific">Ornithinimicrobium cerasi</name>
    <dbReference type="NCBI Taxonomy" id="2248773"/>
    <lineage>
        <taxon>Bacteria</taxon>
        <taxon>Bacillati</taxon>
        <taxon>Actinomycetota</taxon>
        <taxon>Actinomycetes</taxon>
        <taxon>Micrococcales</taxon>
        <taxon>Ornithinimicrobiaceae</taxon>
        <taxon>Ornithinimicrobium</taxon>
    </lineage>
</organism>
<dbReference type="InterPro" id="IPR029058">
    <property type="entry name" value="AB_hydrolase_fold"/>
</dbReference>
<dbReference type="Gene3D" id="3.40.50.1820">
    <property type="entry name" value="alpha/beta hydrolase"/>
    <property type="match status" value="1"/>
</dbReference>
<protein>
    <submittedName>
        <fullName evidence="3">Prolyl oligopeptidase family protein</fullName>
    </submittedName>
</protein>
<evidence type="ECO:0000259" key="2">
    <source>
        <dbReference type="Pfam" id="PF00326"/>
    </source>
</evidence>